<keyword evidence="2" id="KW-1185">Reference proteome</keyword>
<accession>A0A1Y6E5T0</accession>
<evidence type="ECO:0000313" key="1">
    <source>
        <dbReference type="EMBL" id="SMQ58106.1"/>
    </source>
</evidence>
<organism evidence="1 2">
    <name type="scientific">Devosia lucknowensis</name>
    <dbReference type="NCBI Taxonomy" id="1096929"/>
    <lineage>
        <taxon>Bacteria</taxon>
        <taxon>Pseudomonadati</taxon>
        <taxon>Pseudomonadota</taxon>
        <taxon>Alphaproteobacteria</taxon>
        <taxon>Hyphomicrobiales</taxon>
        <taxon>Devosiaceae</taxon>
        <taxon>Devosia</taxon>
    </lineage>
</organism>
<name>A0A1Y6E5T0_9HYPH</name>
<sequence length="136" mass="15045">MTTAHDALIHLMIVAATSDSAMSEKELKRITALIDRLPVFEGFDRSRLESVANDCADILNGPDGLDRVMDEAIAALPIKLQDTAYAVAVEVAAVDLFLEQEELRFLEMLRDKLSLDRLTTAAIEVAARARHRRLPS</sequence>
<dbReference type="SUPFAM" id="SSF158682">
    <property type="entry name" value="TerB-like"/>
    <property type="match status" value="1"/>
</dbReference>
<dbReference type="Proteomes" id="UP000194474">
    <property type="component" value="Unassembled WGS sequence"/>
</dbReference>
<evidence type="ECO:0000313" key="2">
    <source>
        <dbReference type="Proteomes" id="UP000194474"/>
    </source>
</evidence>
<reference evidence="2" key="1">
    <citation type="submission" date="2017-04" db="EMBL/GenBank/DDBJ databases">
        <authorList>
            <person name="Varghese N."/>
            <person name="Submissions S."/>
        </authorList>
    </citation>
    <scope>NUCLEOTIDE SEQUENCE [LARGE SCALE GENOMIC DNA]</scope>
</reference>
<dbReference type="AlphaFoldDB" id="A0A1Y6E5T0"/>
<evidence type="ECO:0008006" key="3">
    <source>
        <dbReference type="Google" id="ProtNLM"/>
    </source>
</evidence>
<proteinExistence type="predicted"/>
<dbReference type="InterPro" id="IPR029024">
    <property type="entry name" value="TerB-like"/>
</dbReference>
<dbReference type="Gene3D" id="1.10.3680.10">
    <property type="entry name" value="TerB-like"/>
    <property type="match status" value="1"/>
</dbReference>
<dbReference type="CDD" id="cd07176">
    <property type="entry name" value="terB"/>
    <property type="match status" value="1"/>
</dbReference>
<protein>
    <recommendedName>
        <fullName evidence="3">Tellurite resistance protein TerB</fullName>
    </recommendedName>
</protein>
<dbReference type="EMBL" id="FXWK01000001">
    <property type="protein sequence ID" value="SMQ58106.1"/>
    <property type="molecule type" value="Genomic_DNA"/>
</dbReference>
<gene>
    <name evidence="1" type="ORF">SAMN06295905_0024</name>
</gene>
<dbReference type="RefSeq" id="WP_086468536.1">
    <property type="nucleotide sequence ID" value="NZ_FXWK01000001.1"/>
</dbReference>
<dbReference type="OrthoDB" id="8448017at2"/>